<dbReference type="Proteomes" id="UP001161099">
    <property type="component" value="Unassembled WGS sequence"/>
</dbReference>
<comment type="caution">
    <text evidence="2">The sequence shown here is derived from an EMBL/GenBank/DDBJ whole genome shotgun (WGS) entry which is preliminary data.</text>
</comment>
<evidence type="ECO:0000313" key="2">
    <source>
        <dbReference type="EMBL" id="MDH0655945.1"/>
    </source>
</evidence>
<gene>
    <name evidence="2" type="ORF">N5D11_07415</name>
</gene>
<dbReference type="InterPro" id="IPR009350">
    <property type="entry name" value="Phage_tail_T"/>
</dbReference>
<sequence length="87" mass="9905">MSAKEFDMWQAFNYFEPVGISREDTLFGHLAFVFARSQGIKDISLSDVMIFKKTPELVESVDMDQGPTKAEIEDMCVNMKAMFSKVV</sequence>
<protein>
    <recommendedName>
        <fullName evidence="1">Minor tail T domain-containing protein</fullName>
    </recommendedName>
</protein>
<dbReference type="EMBL" id="JAOCDR010000011">
    <property type="protein sequence ID" value="MDH0655945.1"/>
    <property type="molecule type" value="Genomic_DNA"/>
</dbReference>
<evidence type="ECO:0000313" key="3">
    <source>
        <dbReference type="Proteomes" id="UP001161099"/>
    </source>
</evidence>
<dbReference type="AlphaFoldDB" id="A0AA42LHW2"/>
<name>A0AA42LHW2_ACIJO</name>
<dbReference type="RefSeq" id="WP_279698261.1">
    <property type="nucleotide sequence ID" value="NZ_JAOCDR010000011.1"/>
</dbReference>
<dbReference type="Pfam" id="PF06223">
    <property type="entry name" value="Phage_tail_T"/>
    <property type="match status" value="1"/>
</dbReference>
<reference evidence="2" key="1">
    <citation type="submission" date="2022-09" db="EMBL/GenBank/DDBJ databases">
        <title>Intensive care unit water sources are persistently colonized with multi-drug resistant bacteria and are the site of extensive horizontal gene transfer of antibiotic resistance genes.</title>
        <authorList>
            <person name="Diorio-Toth L."/>
        </authorList>
    </citation>
    <scope>NUCLEOTIDE SEQUENCE</scope>
    <source>
        <strain evidence="2">GD03851</strain>
    </source>
</reference>
<proteinExistence type="predicted"/>
<feature type="domain" description="Minor tail T" evidence="1">
    <location>
        <begin position="2"/>
        <end position="60"/>
    </location>
</feature>
<accession>A0AA42LHW2</accession>
<evidence type="ECO:0000259" key="1">
    <source>
        <dbReference type="Pfam" id="PF06223"/>
    </source>
</evidence>
<organism evidence="2 3">
    <name type="scientific">Acinetobacter johnsonii</name>
    <dbReference type="NCBI Taxonomy" id="40214"/>
    <lineage>
        <taxon>Bacteria</taxon>
        <taxon>Pseudomonadati</taxon>
        <taxon>Pseudomonadota</taxon>
        <taxon>Gammaproteobacteria</taxon>
        <taxon>Moraxellales</taxon>
        <taxon>Moraxellaceae</taxon>
        <taxon>Acinetobacter</taxon>
    </lineage>
</organism>